<gene>
    <name evidence="5" type="ORF">CFK39_15455</name>
</gene>
<evidence type="ECO:0000256" key="2">
    <source>
        <dbReference type="ARBA" id="ARBA00022729"/>
    </source>
</evidence>
<evidence type="ECO:0000256" key="3">
    <source>
        <dbReference type="SAM" id="MobiDB-lite"/>
    </source>
</evidence>
<dbReference type="Proteomes" id="UP000198398">
    <property type="component" value="Chromosome"/>
</dbReference>
<dbReference type="EMBL" id="CP022316">
    <property type="protein sequence ID" value="ASK66971.1"/>
    <property type="molecule type" value="Genomic_DNA"/>
</dbReference>
<dbReference type="AlphaFoldDB" id="A0A220UGA1"/>
<comment type="similarity">
    <text evidence="1">Belongs to the leucine-binding protein family.</text>
</comment>
<dbReference type="CDD" id="cd06268">
    <property type="entry name" value="PBP1_ABC_transporter_LIVBP-like"/>
    <property type="match status" value="1"/>
</dbReference>
<feature type="region of interest" description="Disordered" evidence="3">
    <location>
        <begin position="25"/>
        <end position="48"/>
    </location>
</feature>
<evidence type="ECO:0000313" key="5">
    <source>
        <dbReference type="EMBL" id="ASK66971.1"/>
    </source>
</evidence>
<keyword evidence="2" id="KW-0732">Signal</keyword>
<dbReference type="InterPro" id="IPR028081">
    <property type="entry name" value="Leu-bd"/>
</dbReference>
<dbReference type="Pfam" id="PF13458">
    <property type="entry name" value="Peripla_BP_6"/>
    <property type="match status" value="1"/>
</dbReference>
<name>A0A220UGA1_9MICO</name>
<accession>A0A220UGA1</accession>
<feature type="domain" description="Leucine-binding protein" evidence="4">
    <location>
        <begin position="52"/>
        <end position="376"/>
    </location>
</feature>
<dbReference type="Gene3D" id="3.40.50.2300">
    <property type="match status" value="2"/>
</dbReference>
<keyword evidence="6" id="KW-1185">Reference proteome</keyword>
<evidence type="ECO:0000313" key="6">
    <source>
        <dbReference type="Proteomes" id="UP000198398"/>
    </source>
</evidence>
<dbReference type="InterPro" id="IPR028082">
    <property type="entry name" value="Peripla_BP_I"/>
</dbReference>
<evidence type="ECO:0000259" key="4">
    <source>
        <dbReference type="Pfam" id="PF13458"/>
    </source>
</evidence>
<proteinExistence type="inferred from homology"/>
<sequence>MAITRRDLVRGFGAGVLGAGALTGCGPGRRGGGPTSPPPSAPKLTEPDTPLVIGQIGAAYGRMAVFEEAIAVSIEEAQIDVNARWGGLFGHEVVLLDRYVMQEPGEDLAPVIEDLAGEGATCLITSIDEESLIAAMPAVVEAGLAVIDVFTSGMDVRAEEVQTSNLLMRLAPDDRILAVQYGDIALGADSDKGGAQGTVAFVSEDTSQGRSLRQELELYLNPLGGRIVSEQFYAVGDIGDIGARVKQVLKEPPALLVLNGGQESASFLSALHEATADEDGRRTIEIPAQLSPAATVDYSQLPIAEELAPECLTSAAGFQPGGEITGEHEAMMLNRSSGFLRTGYAYSQQGYDAFTMACLAAQHALSVTGTALAAAVPSILTGAESCTDYEACRRVMRTALEAQGRATVAYVGRSGKLELGPRSDARIGEMRRYGWSAENVLEEGTATSFEAAG</sequence>
<feature type="compositionally biased region" description="Gly residues" evidence="3">
    <location>
        <begin position="25"/>
        <end position="34"/>
    </location>
</feature>
<dbReference type="PANTHER" id="PTHR30483:SF6">
    <property type="entry name" value="PERIPLASMIC BINDING PROTEIN OF ABC TRANSPORTER FOR NATURAL AMINO ACIDS"/>
    <property type="match status" value="1"/>
</dbReference>
<protein>
    <submittedName>
        <fullName evidence="5">Amino acid ABC transporter substrate-binding protein</fullName>
    </submittedName>
</protein>
<dbReference type="PROSITE" id="PS51257">
    <property type="entry name" value="PROKAR_LIPOPROTEIN"/>
    <property type="match status" value="1"/>
</dbReference>
<dbReference type="OrthoDB" id="4789056at2"/>
<dbReference type="KEGG" id="brv:CFK39_15455"/>
<dbReference type="PANTHER" id="PTHR30483">
    <property type="entry name" value="LEUCINE-SPECIFIC-BINDING PROTEIN"/>
    <property type="match status" value="1"/>
</dbReference>
<organism evidence="5 6">
    <name type="scientific">Brachybacterium avium</name>
    <dbReference type="NCBI Taxonomy" id="2017485"/>
    <lineage>
        <taxon>Bacteria</taxon>
        <taxon>Bacillati</taxon>
        <taxon>Actinomycetota</taxon>
        <taxon>Actinomycetes</taxon>
        <taxon>Micrococcales</taxon>
        <taxon>Dermabacteraceae</taxon>
        <taxon>Brachybacterium</taxon>
    </lineage>
</organism>
<evidence type="ECO:0000256" key="1">
    <source>
        <dbReference type="ARBA" id="ARBA00010062"/>
    </source>
</evidence>
<dbReference type="RefSeq" id="WP_089066207.1">
    <property type="nucleotide sequence ID" value="NZ_CP022316.1"/>
</dbReference>
<dbReference type="SUPFAM" id="SSF53822">
    <property type="entry name" value="Periplasmic binding protein-like I"/>
    <property type="match status" value="1"/>
</dbReference>
<reference evidence="6" key="1">
    <citation type="submission" date="2017-07" db="EMBL/GenBank/DDBJ databases">
        <title>Brachybacterium sp. VR2415.</title>
        <authorList>
            <person name="Tak E.J."/>
            <person name="Bae J.-W."/>
        </authorList>
    </citation>
    <scope>NUCLEOTIDE SEQUENCE [LARGE SCALE GENOMIC DNA]</scope>
    <source>
        <strain evidence="6">VR2415</strain>
    </source>
</reference>
<dbReference type="InterPro" id="IPR051010">
    <property type="entry name" value="BCAA_transport"/>
</dbReference>